<sequence>MADEVLNTSPDYSVTHVFSIDDISGGFDGTTIADTPSIIDYSTSQVTKEGVTLNPIDTEFGFYVTDFSGAEEKVRDGLYTEGWVGNLSGEGGEHLGLVISDAPTDTFQTPALLGTWLAGLGGNSVKASTEHYSVMQQVLSDQYYPDDPDAVYTLDDDLRMIDLDEAGNPGLMHDYYVKELSEALQRAIDTVGSGTVAHDDIDFNRDGVADSFDTLTVTAPGTAIEVGAVDLDGDGEWDLIDGGLNGYGADAGIRDILTPNESTIQNNIAYGDDYSVTLKDDGKLLYRWGNMVKRPNDVRMEVEMPLPDEWSAPDGSDGLIPLYRITAAELVTRHTITNNPNDQIRPEDFENEAAIGQLPSYEVDADGNWLSTEGFYAGDGTFYPAGTVLKDASLPGLVEDSLLAQIGATSADLDTGLTNAWYTTMDREPFTAELDGDGEYVTGPRWRLQTDKYGQDLPGVVMPIDPRVTANPTKDQVKYEVGEDTETVINLLDWGTAVSPLSISAGWQNASDTVSVNGLNMTENFDVAFYVKGDIKPATLYNTELVMSYEEIAISGAGETLTGAAGDDYLVGQGDNTMTGGAGNDLFVLSYGVTNNYTGIASSTVTDFQAGEDELGLIDLGVTDTNFYELVSQSVGADGLHVSLGGYEVALLSGVTETLGLEDFLLINRFSTPGITGTAGADYLVGDAGANTISGFAIADAILGLDGDDTLYGNRGKDTLNGGAGNDRLSGNIGADTLIGGDGIDTADYSDSPKGVTVSLEDGTGSGGRANGDTLTGIENLIGTGEDDILIGDDGDNVLAGRAGSDTLTGQQGGDTLLGGFGDDTLIGNKGNDTLDGGFGDDTLFGGLGGDTFLFGAGSDTMDGSGGNDVAEFGGAQADFDVVNNGGGSWIVTDLANGDVDTLFNIESLSFSDGDLFV</sequence>
<comment type="subcellular location">
    <subcellularLocation>
        <location evidence="1">Membrane</location>
    </subcellularLocation>
    <subcellularLocation>
        <location evidence="2">Secreted</location>
    </subcellularLocation>
</comment>
<dbReference type="SUPFAM" id="SSF51120">
    <property type="entry name" value="beta-Roll"/>
    <property type="match status" value="3"/>
</dbReference>
<dbReference type="OrthoDB" id="5714489at2"/>
<dbReference type="PANTHER" id="PTHR38340:SF1">
    <property type="entry name" value="S-LAYER PROTEIN"/>
    <property type="match status" value="1"/>
</dbReference>
<proteinExistence type="predicted"/>
<evidence type="ECO:0000256" key="3">
    <source>
        <dbReference type="ARBA" id="ARBA00022525"/>
    </source>
</evidence>
<dbReference type="InterPro" id="IPR018511">
    <property type="entry name" value="Hemolysin-typ_Ca-bd_CS"/>
</dbReference>
<evidence type="ECO:0008006" key="10">
    <source>
        <dbReference type="Google" id="ProtNLM"/>
    </source>
</evidence>
<keyword evidence="3" id="KW-0964">Secreted</keyword>
<comment type="caution">
    <text evidence="8">The sequence shown here is derived from an EMBL/GenBank/DDBJ whole genome shotgun (WGS) entry which is preliminary data.</text>
</comment>
<dbReference type="GO" id="GO:0016020">
    <property type="term" value="C:membrane"/>
    <property type="evidence" value="ECO:0007669"/>
    <property type="project" value="UniProtKB-SubCell"/>
</dbReference>
<evidence type="ECO:0000256" key="2">
    <source>
        <dbReference type="ARBA" id="ARBA00004613"/>
    </source>
</evidence>
<gene>
    <name evidence="8" type="ORF">E1832_05075</name>
</gene>
<dbReference type="InterPro" id="IPR003995">
    <property type="entry name" value="RTX_toxin_determinant-A"/>
</dbReference>
<dbReference type="InterPro" id="IPR011049">
    <property type="entry name" value="Serralysin-like_metalloprot_C"/>
</dbReference>
<dbReference type="EMBL" id="SMUV01000052">
    <property type="protein sequence ID" value="TDK50917.1"/>
    <property type="molecule type" value="Genomic_DNA"/>
</dbReference>
<dbReference type="Gene3D" id="2.150.10.10">
    <property type="entry name" value="Serralysin-like metalloprotease, C-terminal"/>
    <property type="match status" value="4"/>
</dbReference>
<keyword evidence="5" id="KW-0677">Repeat</keyword>
<keyword evidence="4" id="KW-0800">Toxin</keyword>
<dbReference type="GO" id="GO:0005576">
    <property type="term" value="C:extracellular region"/>
    <property type="evidence" value="ECO:0007669"/>
    <property type="project" value="UniProtKB-SubCell"/>
</dbReference>
<reference evidence="8 9" key="1">
    <citation type="submission" date="2019-03" db="EMBL/GenBank/DDBJ databases">
        <title>Ruegeria lutea sp. nov., a novel strain, isolated from marine sediment, the Masan Bay, South Korea.</title>
        <authorList>
            <person name="Kim J."/>
            <person name="Kim D.-Y."/>
            <person name="Lee S.-S."/>
        </authorList>
    </citation>
    <scope>NUCLEOTIDE SEQUENCE [LARGE SCALE GENOMIC DNA]</scope>
    <source>
        <strain evidence="8 9">318-1</strain>
    </source>
</reference>
<dbReference type="PRINTS" id="PR01488">
    <property type="entry name" value="RTXTOXINA"/>
</dbReference>
<dbReference type="InterPro" id="IPR001343">
    <property type="entry name" value="Hemolysn_Ca-bd"/>
</dbReference>
<dbReference type="RefSeq" id="WP_133358649.1">
    <property type="nucleotide sequence ID" value="NZ_SMUV01000052.1"/>
</dbReference>
<dbReference type="PRINTS" id="PR00313">
    <property type="entry name" value="CABNDNGRPT"/>
</dbReference>
<keyword evidence="9" id="KW-1185">Reference proteome</keyword>
<evidence type="ECO:0000256" key="1">
    <source>
        <dbReference type="ARBA" id="ARBA00004370"/>
    </source>
</evidence>
<dbReference type="Proteomes" id="UP000295301">
    <property type="component" value="Unassembled WGS sequence"/>
</dbReference>
<name>A0A4R5VEV1_9RHOB</name>
<accession>A0A4R5VEV1</accession>
<evidence type="ECO:0000313" key="8">
    <source>
        <dbReference type="EMBL" id="TDK50917.1"/>
    </source>
</evidence>
<dbReference type="AlphaFoldDB" id="A0A4R5VEV1"/>
<evidence type="ECO:0000256" key="6">
    <source>
        <dbReference type="ARBA" id="ARBA00023026"/>
    </source>
</evidence>
<organism evidence="8 9">
    <name type="scientific">Antarcticimicrobium luteum</name>
    <dbReference type="NCBI Taxonomy" id="2547397"/>
    <lineage>
        <taxon>Bacteria</taxon>
        <taxon>Pseudomonadati</taxon>
        <taxon>Pseudomonadota</taxon>
        <taxon>Alphaproteobacteria</taxon>
        <taxon>Rhodobacterales</taxon>
        <taxon>Paracoccaceae</taxon>
        <taxon>Antarcticimicrobium</taxon>
    </lineage>
</organism>
<evidence type="ECO:0000256" key="5">
    <source>
        <dbReference type="ARBA" id="ARBA00022737"/>
    </source>
</evidence>
<dbReference type="GO" id="GO:0090729">
    <property type="term" value="F:toxin activity"/>
    <property type="evidence" value="ECO:0007669"/>
    <property type="project" value="UniProtKB-KW"/>
</dbReference>
<keyword evidence="6" id="KW-0843">Virulence</keyword>
<dbReference type="GO" id="GO:0005509">
    <property type="term" value="F:calcium ion binding"/>
    <property type="evidence" value="ECO:0007669"/>
    <property type="project" value="InterPro"/>
</dbReference>
<evidence type="ECO:0000256" key="7">
    <source>
        <dbReference type="ARBA" id="ARBA00023136"/>
    </source>
</evidence>
<evidence type="ECO:0000256" key="4">
    <source>
        <dbReference type="ARBA" id="ARBA00022656"/>
    </source>
</evidence>
<dbReference type="PANTHER" id="PTHR38340">
    <property type="entry name" value="S-LAYER PROTEIN"/>
    <property type="match status" value="1"/>
</dbReference>
<keyword evidence="7" id="KW-0472">Membrane</keyword>
<dbReference type="PROSITE" id="PS00330">
    <property type="entry name" value="HEMOLYSIN_CALCIUM"/>
    <property type="match status" value="4"/>
</dbReference>
<evidence type="ECO:0000313" key="9">
    <source>
        <dbReference type="Proteomes" id="UP000295301"/>
    </source>
</evidence>
<dbReference type="InterPro" id="IPR050557">
    <property type="entry name" value="RTX_toxin/Mannuronan_C5-epim"/>
</dbReference>
<dbReference type="Pfam" id="PF00353">
    <property type="entry name" value="HemolysinCabind"/>
    <property type="match status" value="6"/>
</dbReference>
<protein>
    <recommendedName>
        <fullName evidence="10">Calcium-binding protein</fullName>
    </recommendedName>
</protein>